<feature type="region of interest" description="Disordered" evidence="1">
    <location>
        <begin position="56"/>
        <end position="89"/>
    </location>
</feature>
<evidence type="ECO:0000313" key="2">
    <source>
        <dbReference type="EMBL" id="CAH1982854.1"/>
    </source>
</evidence>
<keyword evidence="3" id="KW-1185">Reference proteome</keyword>
<sequence length="233" mass="26370">MSDSISDEVASDILAYLESSVDMSLEQDGNLNPVMEELQEIDLCLAHKENVPLVTQELPSTSKDQTIDGKTASESTDEERTLKDSGTVCDDPLEIVKPGEIATNKRPSRSRTKKPYHYLLPPSMRKRKISPYASDAPNKKRNEPVMSLVDIAAHYVVKNGKDLMEIYNLKQSLVHKMIESKLYSKDQVCRLHKVSYDLRKKIKLLRVIEIGDIPEEIVEEYILGTLFLRVPGL</sequence>
<dbReference type="EMBL" id="CAKOFQ010006928">
    <property type="protein sequence ID" value="CAH1982854.1"/>
    <property type="molecule type" value="Genomic_DNA"/>
</dbReference>
<proteinExistence type="predicted"/>
<evidence type="ECO:0000313" key="3">
    <source>
        <dbReference type="Proteomes" id="UP001152888"/>
    </source>
</evidence>
<accession>A0A9P0KWE8</accession>
<protein>
    <submittedName>
        <fullName evidence="2">Uncharacterized protein</fullName>
    </submittedName>
</protein>
<comment type="caution">
    <text evidence="2">The sequence shown here is derived from an EMBL/GenBank/DDBJ whole genome shotgun (WGS) entry which is preliminary data.</text>
</comment>
<gene>
    <name evidence="2" type="ORF">ACAOBT_LOCUS15239</name>
</gene>
<name>A0A9P0KWE8_ACAOB</name>
<dbReference type="AlphaFoldDB" id="A0A9P0KWE8"/>
<reference evidence="2" key="1">
    <citation type="submission" date="2022-03" db="EMBL/GenBank/DDBJ databases">
        <authorList>
            <person name="Sayadi A."/>
        </authorList>
    </citation>
    <scope>NUCLEOTIDE SEQUENCE</scope>
</reference>
<organism evidence="2 3">
    <name type="scientific">Acanthoscelides obtectus</name>
    <name type="common">Bean weevil</name>
    <name type="synonym">Bruchus obtectus</name>
    <dbReference type="NCBI Taxonomy" id="200917"/>
    <lineage>
        <taxon>Eukaryota</taxon>
        <taxon>Metazoa</taxon>
        <taxon>Ecdysozoa</taxon>
        <taxon>Arthropoda</taxon>
        <taxon>Hexapoda</taxon>
        <taxon>Insecta</taxon>
        <taxon>Pterygota</taxon>
        <taxon>Neoptera</taxon>
        <taxon>Endopterygota</taxon>
        <taxon>Coleoptera</taxon>
        <taxon>Polyphaga</taxon>
        <taxon>Cucujiformia</taxon>
        <taxon>Chrysomeloidea</taxon>
        <taxon>Chrysomelidae</taxon>
        <taxon>Bruchinae</taxon>
        <taxon>Bruchini</taxon>
        <taxon>Acanthoscelides</taxon>
    </lineage>
</organism>
<evidence type="ECO:0000256" key="1">
    <source>
        <dbReference type="SAM" id="MobiDB-lite"/>
    </source>
</evidence>
<dbReference type="Proteomes" id="UP001152888">
    <property type="component" value="Unassembled WGS sequence"/>
</dbReference>